<evidence type="ECO:0008006" key="3">
    <source>
        <dbReference type="Google" id="ProtNLM"/>
    </source>
</evidence>
<gene>
    <name evidence="1" type="ORF">DKG75_02090</name>
</gene>
<evidence type="ECO:0000313" key="2">
    <source>
        <dbReference type="Proteomes" id="UP000246077"/>
    </source>
</evidence>
<dbReference type="AlphaFoldDB" id="A0A317EA05"/>
<accession>A0A317EA05</accession>
<protein>
    <recommendedName>
        <fullName evidence="3">Transcriptional regulator</fullName>
    </recommendedName>
</protein>
<reference evidence="2" key="1">
    <citation type="submission" date="2018-05" db="EMBL/GenBank/DDBJ databases">
        <title>Zavarzinia sp. HR-AS.</title>
        <authorList>
            <person name="Lee Y."/>
            <person name="Jeon C.O."/>
        </authorList>
    </citation>
    <scope>NUCLEOTIDE SEQUENCE [LARGE SCALE GENOMIC DNA]</scope>
    <source>
        <strain evidence="2">DSM 1231</strain>
    </source>
</reference>
<name>A0A317EA05_9PROT</name>
<proteinExistence type="predicted"/>
<keyword evidence="2" id="KW-1185">Reference proteome</keyword>
<dbReference type="Proteomes" id="UP000246077">
    <property type="component" value="Unassembled WGS sequence"/>
</dbReference>
<comment type="caution">
    <text evidence="1">The sequence shown here is derived from an EMBL/GenBank/DDBJ whole genome shotgun (WGS) entry which is preliminary data.</text>
</comment>
<evidence type="ECO:0000313" key="1">
    <source>
        <dbReference type="EMBL" id="PWR23382.1"/>
    </source>
</evidence>
<sequence length="124" mass="13313">MTTEVARAHWGADMPDWIAALAAACDKRPQKEVAAAINYSNAVVHAVLRRNYPGAMAKVEARVRLLLITTSVTCPLYGMEIPARRCLETQDAPPSTASLMAANRARICGACPSAKPKKEDAHGL</sequence>
<organism evidence="1 2">
    <name type="scientific">Zavarzinia compransoris</name>
    <dbReference type="NCBI Taxonomy" id="1264899"/>
    <lineage>
        <taxon>Bacteria</taxon>
        <taxon>Pseudomonadati</taxon>
        <taxon>Pseudomonadota</taxon>
        <taxon>Alphaproteobacteria</taxon>
        <taxon>Rhodospirillales</taxon>
        <taxon>Zavarziniaceae</taxon>
        <taxon>Zavarzinia</taxon>
    </lineage>
</organism>
<dbReference type="EMBL" id="QGLF01000001">
    <property type="protein sequence ID" value="PWR23382.1"/>
    <property type="molecule type" value="Genomic_DNA"/>
</dbReference>